<name>A0A2H3JNR3_WOLCO</name>
<gene>
    <name evidence="1" type="ORF">WOLCODRAFT_158931</name>
</gene>
<dbReference type="EMBL" id="KB467987">
    <property type="protein sequence ID" value="PCH39368.1"/>
    <property type="molecule type" value="Genomic_DNA"/>
</dbReference>
<dbReference type="OrthoDB" id="2020419at2759"/>
<dbReference type="Proteomes" id="UP000218811">
    <property type="component" value="Unassembled WGS sequence"/>
</dbReference>
<keyword evidence="2" id="KW-1185">Reference proteome</keyword>
<dbReference type="AlphaFoldDB" id="A0A2H3JNR3"/>
<evidence type="ECO:0000313" key="2">
    <source>
        <dbReference type="Proteomes" id="UP000218811"/>
    </source>
</evidence>
<sequence>MDDFRTWVDMRPRAPVGLIVSVDEQKTEAQTGDSPADHVRVQVEASPGLKLRSARCLGTRFRRLDVNLSSSLSAHLDISLDSASVSTDPDLGAILATTLLEESIVPTVITDDRSELEDGGDQAQKQKQIPTYSARDAEVLLVHWDVHRQLYLPSDSALIEYSSKLWALAEKLAASLGPYLAVHWRPEKLPPALVSACSDALVDALDMLLHDETSAYGIKSILLVTDRPSSGSDLNAIANNKEAETAQKHMEASKVLKTVFAPGGELEKWSLTNLADELARINASLHHGGSLNITSDGDETAILGDPGVVGILRKMVATTSDLFVSSRGRCGVTR</sequence>
<protein>
    <submittedName>
        <fullName evidence="1">Uncharacterized protein</fullName>
    </submittedName>
</protein>
<reference evidence="1 2" key="1">
    <citation type="journal article" date="2012" name="Science">
        <title>The Paleozoic origin of enzymatic lignin decomposition reconstructed from 31 fungal genomes.</title>
        <authorList>
            <person name="Floudas D."/>
            <person name="Binder M."/>
            <person name="Riley R."/>
            <person name="Barry K."/>
            <person name="Blanchette R.A."/>
            <person name="Henrissat B."/>
            <person name="Martinez A.T."/>
            <person name="Otillar R."/>
            <person name="Spatafora J.W."/>
            <person name="Yadav J.S."/>
            <person name="Aerts A."/>
            <person name="Benoit I."/>
            <person name="Boyd A."/>
            <person name="Carlson A."/>
            <person name="Copeland A."/>
            <person name="Coutinho P.M."/>
            <person name="de Vries R.P."/>
            <person name="Ferreira P."/>
            <person name="Findley K."/>
            <person name="Foster B."/>
            <person name="Gaskell J."/>
            <person name="Glotzer D."/>
            <person name="Gorecki P."/>
            <person name="Heitman J."/>
            <person name="Hesse C."/>
            <person name="Hori C."/>
            <person name="Igarashi K."/>
            <person name="Jurgens J.A."/>
            <person name="Kallen N."/>
            <person name="Kersten P."/>
            <person name="Kohler A."/>
            <person name="Kuees U."/>
            <person name="Kumar T.K.A."/>
            <person name="Kuo A."/>
            <person name="LaButti K."/>
            <person name="Larrondo L.F."/>
            <person name="Lindquist E."/>
            <person name="Ling A."/>
            <person name="Lombard V."/>
            <person name="Lucas S."/>
            <person name="Lundell T."/>
            <person name="Martin R."/>
            <person name="McLaughlin D.J."/>
            <person name="Morgenstern I."/>
            <person name="Morin E."/>
            <person name="Murat C."/>
            <person name="Nagy L.G."/>
            <person name="Nolan M."/>
            <person name="Ohm R.A."/>
            <person name="Patyshakuliyeva A."/>
            <person name="Rokas A."/>
            <person name="Ruiz-Duenas F.J."/>
            <person name="Sabat G."/>
            <person name="Salamov A."/>
            <person name="Samejima M."/>
            <person name="Schmutz J."/>
            <person name="Slot J.C."/>
            <person name="St John F."/>
            <person name="Stenlid J."/>
            <person name="Sun H."/>
            <person name="Sun S."/>
            <person name="Syed K."/>
            <person name="Tsang A."/>
            <person name="Wiebenga A."/>
            <person name="Young D."/>
            <person name="Pisabarro A."/>
            <person name="Eastwood D.C."/>
            <person name="Martin F."/>
            <person name="Cullen D."/>
            <person name="Grigoriev I.V."/>
            <person name="Hibbett D.S."/>
        </authorList>
    </citation>
    <scope>NUCLEOTIDE SEQUENCE [LARGE SCALE GENOMIC DNA]</scope>
    <source>
        <strain evidence="1 2">MD-104</strain>
    </source>
</reference>
<proteinExistence type="predicted"/>
<evidence type="ECO:0000313" key="1">
    <source>
        <dbReference type="EMBL" id="PCH39368.1"/>
    </source>
</evidence>
<organism evidence="1 2">
    <name type="scientific">Wolfiporia cocos (strain MD-104)</name>
    <name type="common">Brown rot fungus</name>
    <dbReference type="NCBI Taxonomy" id="742152"/>
    <lineage>
        <taxon>Eukaryota</taxon>
        <taxon>Fungi</taxon>
        <taxon>Dikarya</taxon>
        <taxon>Basidiomycota</taxon>
        <taxon>Agaricomycotina</taxon>
        <taxon>Agaricomycetes</taxon>
        <taxon>Polyporales</taxon>
        <taxon>Phaeolaceae</taxon>
        <taxon>Wolfiporia</taxon>
    </lineage>
</organism>
<accession>A0A2H3JNR3</accession>